<dbReference type="EMBL" id="MT144627">
    <property type="protein sequence ID" value="QJH95715.1"/>
    <property type="molecule type" value="Genomic_DNA"/>
</dbReference>
<accession>A0A6H1ZL45</accession>
<dbReference type="AlphaFoldDB" id="A0A6H1ZL45"/>
<protein>
    <submittedName>
        <fullName evidence="1">Uncharacterized protein</fullName>
    </submittedName>
</protein>
<sequence length="86" mass="9929">MKKDATMPNKQFKFRLVAEVEGDSAAAMAEGLYQVLSTINYPPWEGSKKEFVLPHANVMVRLTGRTARNAKKRWTHCPLDYLRRYV</sequence>
<proteinExistence type="predicted"/>
<reference evidence="1" key="1">
    <citation type="submission" date="2020-03" db="EMBL/GenBank/DDBJ databases">
        <title>The deep terrestrial virosphere.</title>
        <authorList>
            <person name="Holmfeldt K."/>
            <person name="Nilsson E."/>
            <person name="Simone D."/>
            <person name="Lopez-Fernandez M."/>
            <person name="Wu X."/>
            <person name="de Brujin I."/>
            <person name="Lundin D."/>
            <person name="Andersson A."/>
            <person name="Bertilsson S."/>
            <person name="Dopson M."/>
        </authorList>
    </citation>
    <scope>NUCLEOTIDE SEQUENCE</scope>
    <source>
        <strain evidence="1">TM448A00882</strain>
        <strain evidence="2">TM448B00508</strain>
    </source>
</reference>
<dbReference type="EMBL" id="MT144077">
    <property type="protein sequence ID" value="QJA48248.1"/>
    <property type="molecule type" value="Genomic_DNA"/>
</dbReference>
<name>A0A6H1ZL45_9ZZZZ</name>
<organism evidence="1">
    <name type="scientific">viral metagenome</name>
    <dbReference type="NCBI Taxonomy" id="1070528"/>
    <lineage>
        <taxon>unclassified sequences</taxon>
        <taxon>metagenomes</taxon>
        <taxon>organismal metagenomes</taxon>
    </lineage>
</organism>
<evidence type="ECO:0000313" key="2">
    <source>
        <dbReference type="EMBL" id="QJH95715.1"/>
    </source>
</evidence>
<gene>
    <name evidence="1" type="ORF">TM448A00882_0003</name>
    <name evidence="2" type="ORF">TM448B00508_0029</name>
</gene>
<evidence type="ECO:0000313" key="1">
    <source>
        <dbReference type="EMBL" id="QJA48248.1"/>
    </source>
</evidence>